<dbReference type="InterPro" id="IPR040169">
    <property type="entry name" value="SUGP1/2"/>
</dbReference>
<evidence type="ECO:0000256" key="1">
    <source>
        <dbReference type="ARBA" id="ARBA00004123"/>
    </source>
</evidence>
<dbReference type="InterPro" id="IPR000061">
    <property type="entry name" value="Surp"/>
</dbReference>
<dbReference type="PROSITE" id="PS50174">
    <property type="entry name" value="G_PATCH"/>
    <property type="match status" value="1"/>
</dbReference>
<reference evidence="8" key="2">
    <citation type="submission" date="2019-07" db="EMBL/GenBank/DDBJ databases">
        <authorList>
            <person name="Yang Y."/>
            <person name="Bocs S."/>
            <person name="Baudouin L."/>
        </authorList>
    </citation>
    <scope>NUCLEOTIDE SEQUENCE</scope>
    <source>
        <tissue evidence="8">Spear leaf of Hainan Tall coconut</tissue>
    </source>
</reference>
<dbReference type="PROSITE" id="PS50128">
    <property type="entry name" value="SURP"/>
    <property type="match status" value="1"/>
</dbReference>
<dbReference type="EMBL" id="CM017882">
    <property type="protein sequence ID" value="KAG1364235.1"/>
    <property type="molecule type" value="Genomic_DNA"/>
</dbReference>
<accession>A0A8K0NAF4</accession>
<dbReference type="PANTHER" id="PTHR23340:SF0">
    <property type="entry name" value="SURP AND G-PATCH DOMAIN-CONTAINING PROTEIN 1 ISOFORM X1"/>
    <property type="match status" value="1"/>
</dbReference>
<evidence type="ECO:0000256" key="4">
    <source>
        <dbReference type="ARBA" id="ARBA00023242"/>
    </source>
</evidence>
<sequence>MEKGVGSGLFVNDGSFMEKFKQLQQEKKEKAAVEEPKSRALTGSSVVVKPAVLANKRPFDMKAKPNPPASGGKLAFSLKQKAKIALPPVKFAADEEEEGEDVEAGFSDEPAKRQKLGQQVPDPSSHQGDVAPSPPSDPAVRKVADKLASFVAKNGRQFEHITRQRNPGDTPFKFLFDSSCPDYKYYEFQLLEEEKALARLKESHASQAANASISTSRTSSGSQRSNSQQHSNYQTPASALYGTYEEPASVGTVSSHGETSGPPASDPIAMMEFYMKKAAEEERRRQPKQSKDEMPPPASLQAPVKKGHHMGDYIPPEKLEKFLASCNDAAAQRAAREAAERDKIQADNIGHKLLSKMGWKEGEGLGSDKTGRADPVMAGNVKLNNLGVGAHEPGEVTPDDDIYDQYKKRMMLGYRHRPNPLVKLCLLFYFILYCHM</sequence>
<dbReference type="InterPro" id="IPR035967">
    <property type="entry name" value="SWAP/Surp_sf"/>
</dbReference>
<comment type="subcellular location">
    <subcellularLocation>
        <location evidence="1">Nucleus</location>
    </subcellularLocation>
</comment>
<evidence type="ECO:0000256" key="3">
    <source>
        <dbReference type="ARBA" id="ARBA00023187"/>
    </source>
</evidence>
<dbReference type="SUPFAM" id="SSF109905">
    <property type="entry name" value="Surp module (SWAP domain)"/>
    <property type="match status" value="1"/>
</dbReference>
<feature type="compositionally biased region" description="Acidic residues" evidence="5">
    <location>
        <begin position="94"/>
        <end position="103"/>
    </location>
</feature>
<evidence type="ECO:0000313" key="9">
    <source>
        <dbReference type="Proteomes" id="UP000797356"/>
    </source>
</evidence>
<dbReference type="GO" id="GO:0003723">
    <property type="term" value="F:RNA binding"/>
    <property type="evidence" value="ECO:0007669"/>
    <property type="project" value="InterPro"/>
</dbReference>
<dbReference type="AlphaFoldDB" id="A0A8K0NAF4"/>
<evidence type="ECO:0000256" key="5">
    <source>
        <dbReference type="SAM" id="MobiDB-lite"/>
    </source>
</evidence>
<dbReference type="OrthoDB" id="4822at2759"/>
<dbReference type="SMART" id="SM00648">
    <property type="entry name" value="SWAP"/>
    <property type="match status" value="1"/>
</dbReference>
<dbReference type="GO" id="GO:0005654">
    <property type="term" value="C:nucleoplasm"/>
    <property type="evidence" value="ECO:0007669"/>
    <property type="project" value="TreeGrafter"/>
</dbReference>
<dbReference type="Gene3D" id="1.10.10.790">
    <property type="entry name" value="Surp module"/>
    <property type="match status" value="1"/>
</dbReference>
<dbReference type="InterPro" id="IPR000467">
    <property type="entry name" value="G_patch_dom"/>
</dbReference>
<feature type="domain" description="SURP motif" evidence="6">
    <location>
        <begin position="143"/>
        <end position="186"/>
    </location>
</feature>
<dbReference type="GO" id="GO:0006397">
    <property type="term" value="P:mRNA processing"/>
    <property type="evidence" value="ECO:0007669"/>
    <property type="project" value="UniProtKB-KW"/>
</dbReference>
<dbReference type="PANTHER" id="PTHR23340">
    <property type="entry name" value="ARGININE/SERINE RICH SPLICING FACTOR SF4/14"/>
    <property type="match status" value="1"/>
</dbReference>
<feature type="region of interest" description="Disordered" evidence="5">
    <location>
        <begin position="89"/>
        <end position="141"/>
    </location>
</feature>
<feature type="compositionally biased region" description="Basic and acidic residues" evidence="5">
    <location>
        <begin position="279"/>
        <end position="294"/>
    </location>
</feature>
<gene>
    <name evidence="8" type="ORF">COCNU_11G010620</name>
</gene>
<evidence type="ECO:0000313" key="8">
    <source>
        <dbReference type="EMBL" id="KAG1364235.1"/>
    </source>
</evidence>
<dbReference type="Pfam" id="PF01585">
    <property type="entry name" value="G-patch"/>
    <property type="match status" value="1"/>
</dbReference>
<keyword evidence="3" id="KW-0508">mRNA splicing</keyword>
<keyword evidence="4" id="KW-0539">Nucleus</keyword>
<reference evidence="8" key="1">
    <citation type="journal article" date="2017" name="Gigascience">
        <title>The genome draft of coconut (Cocos nucifera).</title>
        <authorList>
            <person name="Xiao Y."/>
            <person name="Xu P."/>
            <person name="Fan H."/>
            <person name="Baudouin L."/>
            <person name="Xia W."/>
            <person name="Bocs S."/>
            <person name="Xu J."/>
            <person name="Li Q."/>
            <person name="Guo A."/>
            <person name="Zhou L."/>
            <person name="Li J."/>
            <person name="Wu Y."/>
            <person name="Ma Z."/>
            <person name="Armero A."/>
            <person name="Issali A.E."/>
            <person name="Liu N."/>
            <person name="Peng M."/>
            <person name="Yang Y."/>
        </authorList>
    </citation>
    <scope>NUCLEOTIDE SEQUENCE</scope>
    <source>
        <tissue evidence="8">Spear leaf of Hainan Tall coconut</tissue>
    </source>
</reference>
<proteinExistence type="predicted"/>
<dbReference type="GO" id="GO:0008380">
    <property type="term" value="P:RNA splicing"/>
    <property type="evidence" value="ECO:0007669"/>
    <property type="project" value="UniProtKB-KW"/>
</dbReference>
<evidence type="ECO:0000259" key="7">
    <source>
        <dbReference type="PROSITE" id="PS50174"/>
    </source>
</evidence>
<dbReference type="Pfam" id="PF01805">
    <property type="entry name" value="Surp"/>
    <property type="match status" value="1"/>
</dbReference>
<feature type="region of interest" description="Disordered" evidence="5">
    <location>
        <begin position="279"/>
        <end position="306"/>
    </location>
</feature>
<comment type="caution">
    <text evidence="8">The sequence shown here is derived from an EMBL/GenBank/DDBJ whole genome shotgun (WGS) entry which is preliminary data.</text>
</comment>
<dbReference type="Proteomes" id="UP000797356">
    <property type="component" value="Chromosome 11"/>
</dbReference>
<evidence type="ECO:0000259" key="6">
    <source>
        <dbReference type="PROSITE" id="PS50128"/>
    </source>
</evidence>
<keyword evidence="9" id="KW-1185">Reference proteome</keyword>
<dbReference type="SMART" id="SM00443">
    <property type="entry name" value="G_patch"/>
    <property type="match status" value="1"/>
</dbReference>
<feature type="compositionally biased region" description="Low complexity" evidence="5">
    <location>
        <begin position="208"/>
        <end position="232"/>
    </location>
</feature>
<keyword evidence="2" id="KW-0507">mRNA processing</keyword>
<feature type="domain" description="G-patch" evidence="7">
    <location>
        <begin position="346"/>
        <end position="393"/>
    </location>
</feature>
<evidence type="ECO:0000256" key="2">
    <source>
        <dbReference type="ARBA" id="ARBA00022664"/>
    </source>
</evidence>
<organism evidence="8 9">
    <name type="scientific">Cocos nucifera</name>
    <name type="common">Coconut palm</name>
    <dbReference type="NCBI Taxonomy" id="13894"/>
    <lineage>
        <taxon>Eukaryota</taxon>
        <taxon>Viridiplantae</taxon>
        <taxon>Streptophyta</taxon>
        <taxon>Embryophyta</taxon>
        <taxon>Tracheophyta</taxon>
        <taxon>Spermatophyta</taxon>
        <taxon>Magnoliopsida</taxon>
        <taxon>Liliopsida</taxon>
        <taxon>Arecaceae</taxon>
        <taxon>Arecoideae</taxon>
        <taxon>Cocoseae</taxon>
        <taxon>Attaleinae</taxon>
        <taxon>Cocos</taxon>
    </lineage>
</organism>
<feature type="region of interest" description="Disordered" evidence="5">
    <location>
        <begin position="201"/>
        <end position="267"/>
    </location>
</feature>
<protein>
    <submittedName>
        <fullName evidence="8">SURP and G-patch domain-containing protein 1-like protein</fullName>
    </submittedName>
</protein>
<name>A0A8K0NAF4_COCNU</name>